<name>A0A1I7VEY5_LOALO</name>
<evidence type="ECO:0000256" key="3">
    <source>
        <dbReference type="SAM" id="MobiDB-lite"/>
    </source>
</evidence>
<feature type="coiled-coil region" evidence="2">
    <location>
        <begin position="871"/>
        <end position="1257"/>
    </location>
</feature>
<dbReference type="CTD" id="9943805"/>
<dbReference type="WBParaSite" id="EN70_1800">
    <property type="protein sequence ID" value="EN70_1800"/>
    <property type="gene ID" value="EN70_1800"/>
</dbReference>
<evidence type="ECO:0000259" key="4">
    <source>
        <dbReference type="Pfam" id="PF15035"/>
    </source>
</evidence>
<dbReference type="RefSeq" id="XP_020304987.1">
    <property type="nucleotide sequence ID" value="XM_020451247.1"/>
</dbReference>
<dbReference type="KEGG" id="loa:LOAG_18585"/>
<keyword evidence="1 2" id="KW-0175">Coiled coil</keyword>
<dbReference type="OMA" id="IMRDQLN"/>
<dbReference type="Pfam" id="PF15035">
    <property type="entry name" value="Rootletin"/>
    <property type="match status" value="1"/>
</dbReference>
<dbReference type="FunCoup" id="A0A1I7VEY5">
    <property type="interactions" value="20"/>
</dbReference>
<evidence type="ECO:0000256" key="2">
    <source>
        <dbReference type="SAM" id="Coils"/>
    </source>
</evidence>
<dbReference type="Pfam" id="PF24423">
    <property type="entry name" value="OVT1"/>
    <property type="match status" value="1"/>
</dbReference>
<reference evidence="6 7" key="1">
    <citation type="submission" date="2012-04" db="EMBL/GenBank/DDBJ databases">
        <title>The Genome Sequence of Loa loa.</title>
        <authorList>
            <consortium name="The Broad Institute Genome Sequencing Platform"/>
            <consortium name="Broad Institute Genome Sequencing Center for Infectious Disease"/>
            <person name="Nutman T.B."/>
            <person name="Fink D.L."/>
            <person name="Russ C."/>
            <person name="Young S."/>
            <person name="Zeng Q."/>
            <person name="Gargeya S."/>
            <person name="Alvarado L."/>
            <person name="Berlin A."/>
            <person name="Chapman S.B."/>
            <person name="Chen Z."/>
            <person name="Freedman E."/>
            <person name="Gellesch M."/>
            <person name="Goldberg J."/>
            <person name="Griggs A."/>
            <person name="Gujja S."/>
            <person name="Heilman E.R."/>
            <person name="Heiman D."/>
            <person name="Howarth C."/>
            <person name="Mehta T."/>
            <person name="Neiman D."/>
            <person name="Pearson M."/>
            <person name="Roberts A."/>
            <person name="Saif S."/>
            <person name="Shea T."/>
            <person name="Shenoy N."/>
            <person name="Sisk P."/>
            <person name="Stolte C."/>
            <person name="Sykes S."/>
            <person name="White J."/>
            <person name="Yandava C."/>
            <person name="Haas B."/>
            <person name="Henn M.R."/>
            <person name="Nusbaum C."/>
            <person name="Birren B."/>
        </authorList>
    </citation>
    <scope>NUCLEOTIDE SEQUENCE [LARGE SCALE GENOMIC DNA]</scope>
</reference>
<feature type="coiled-coil region" evidence="2">
    <location>
        <begin position="85"/>
        <end position="112"/>
    </location>
</feature>
<dbReference type="GeneID" id="9943805"/>
<dbReference type="PANTHER" id="PTHR46753">
    <property type="entry name" value="FYVE AND COILED-COIL DOMAIN-CONTAINING PROTEIN 1"/>
    <property type="match status" value="1"/>
</dbReference>
<dbReference type="PANTHER" id="PTHR46753:SF3">
    <property type="entry name" value="PDZ DOMAIN-CONTAINING PROTEIN"/>
    <property type="match status" value="1"/>
</dbReference>
<evidence type="ECO:0000259" key="5">
    <source>
        <dbReference type="Pfam" id="PF24627"/>
    </source>
</evidence>
<feature type="domain" description="Rootletin-like coiled-coil" evidence="4">
    <location>
        <begin position="75"/>
        <end position="252"/>
    </location>
</feature>
<dbReference type="InParanoid" id="A0A1I7VEY5"/>
<feature type="compositionally biased region" description="Basic and acidic residues" evidence="3">
    <location>
        <begin position="752"/>
        <end position="767"/>
    </location>
</feature>
<dbReference type="EMBL" id="JH712445">
    <property type="protein sequence ID" value="EJD74046.1"/>
    <property type="molecule type" value="Genomic_DNA"/>
</dbReference>
<evidence type="ECO:0000313" key="7">
    <source>
        <dbReference type="Proteomes" id="UP000095285"/>
    </source>
</evidence>
<feature type="region of interest" description="Disordered" evidence="3">
    <location>
        <begin position="750"/>
        <end position="775"/>
    </location>
</feature>
<feature type="coiled-coil region" evidence="2">
    <location>
        <begin position="1839"/>
        <end position="1873"/>
    </location>
</feature>
<feature type="coiled-coil region" evidence="2">
    <location>
        <begin position="1290"/>
        <end position="1317"/>
    </location>
</feature>
<feature type="region of interest" description="Disordered" evidence="3">
    <location>
        <begin position="1961"/>
        <end position="2024"/>
    </location>
</feature>
<dbReference type="Gene3D" id="1.10.287.1490">
    <property type="match status" value="2"/>
</dbReference>
<reference evidence="8" key="2">
    <citation type="submission" date="2016-11" db="UniProtKB">
        <authorList>
            <consortium name="WormBaseParasite"/>
        </authorList>
    </citation>
    <scope>IDENTIFICATION</scope>
</reference>
<gene>
    <name evidence="6 8" type="ORF">LOAG_18585</name>
</gene>
<accession>A0A1S0UF45</accession>
<feature type="region of interest" description="Disordered" evidence="3">
    <location>
        <begin position="1"/>
        <end position="21"/>
    </location>
</feature>
<dbReference type="Pfam" id="PF24627">
    <property type="entry name" value="PUMA_CC"/>
    <property type="match status" value="1"/>
</dbReference>
<dbReference type="eggNOG" id="ENOG502S5EW">
    <property type="taxonomic scope" value="Eukaryota"/>
</dbReference>
<feature type="coiled-coil region" evidence="2">
    <location>
        <begin position="150"/>
        <end position="194"/>
    </location>
</feature>
<dbReference type="Proteomes" id="UP000095285">
    <property type="component" value="Unassembled WGS sequence"/>
</dbReference>
<evidence type="ECO:0000313" key="6">
    <source>
        <dbReference type="EMBL" id="EJD74046.1"/>
    </source>
</evidence>
<feature type="coiled-coil region" evidence="2">
    <location>
        <begin position="1372"/>
        <end position="1801"/>
    </location>
</feature>
<dbReference type="InterPro" id="IPR055167">
    <property type="entry name" value="Rootletin-like_CC"/>
</dbReference>
<feature type="coiled-coil region" evidence="2">
    <location>
        <begin position="327"/>
        <end position="382"/>
    </location>
</feature>
<sequence>MQQAREGTPSKGRRSAEKTISRDVKYEIAESGGNTGDNIEYIDSVDQVDLGYGMTGEGISKLLYDHSKDELINYKRRIDANAEQQREHADIMAALQRKIEQYRQRFAEIEGRITVRELNDPDDLTSMKLKEEWLLSPKFKMQEIGDAEFANQLEDERRRAEDLAMQLQQERLQNDQLQAEIQRLRQQFEISIRDKERVYQTRERNLTRYLGDEQRKMMELWSELQRVRRQCSEYREQTERDLENQRNEFIKVIRHVSGLVRGLNIESGTHTLLSDLSSESGVDITQDTVLVEAVKRFHDSQQQAVPVIGPELITELRLARSEDAGLHDELMRKYEESAKRIIELESRDDESHNKLVALESDLKRTRDRLAESQNALRKLYDMTHDYETDAQKKTRTPSPVKSYVPPPEVVRSVRYVLNSRMNDNNVLQRKLKNAEVQISELTTKCDSIEEIRRGLEKQIAEANRTLMNRQRELDDANHTVKNLEDRLKNLEQEKASIESGRRHLEDEIRKMREQFSSTLSDVERRAAEDAEERIRKIEDETKIRISELMNRIETLLEDNKRLKDEADRMKNRVQEIERDYNNIVRKLEEKDNALKNLEIMRQRLANDLEDQRTRFDAMTSEFDNLQINYDSANKNTVAIELTVKEIKQQRDDIIKEKDALTHALRDLENKLNIEAKERGDAEKLNQRHLDEINNFKKQINEYMTEVTVIRRQNDDFDTQLKTNQAKLSSTENSLIAAKKEVEKLTEMNNRLQQDKNDLSGAKQKSDTELNSLNERIRKLEQETERIRKDNQELESHERIARDDLKQETNRNHLLKKELEEARAEIVALNDRLAKMDANFKAKLDESIRTGLDDRETIKSHDSRSEKMIVKHETEIYEINKYKTELEKLETDKDDLEKRIILFQDELNAKDHDTDRLNAEIAELKQKLQNEIEKVRKEATAAQERYHIELDNERDNHQKKIDSMNVLVEQLRAKLNDTERVMADLQNRGNILERDNNDWKEKYDALNLELDHLRDELSSVRRDAEKEINRYNSDLQAARKEIKLLTSTNNEMKLQLTSAEDKISSLNKIITDQQNKIRDLTSEIHRLEGEVSDAKGTVANLESELDTARERLHLAEEQCASLQIELNKMKSDMDSLLAENDMLKTAKESNEAEIDRLKQKLQRTTEYAKKHVDALDKLRPEHERLENLYREKVKQVENLMQTTQNLEVRLNQSRGELRDATDKLIVSEGDRNVLRGEVERLQREVQFLREQFLRKTDEYQAALNDLVNAHRTAEDGRVNAVQELETRKYEINDLQSRLDNAEQYLITLQQNYMTVENDRDMLRDALRRLHSMVDRTVVINRFMIDDGSIEEKKDTVQQAQKSPDDKTKERFDVSELDTNIQKLIGRVEKLELERNEYREALDRIKKKGVESHIKINKQETIFKNIEDQLVDVEDDRRALEMRLSSAKQLLRSQEEALKQRDEERRHMKLRIAKFEMEARGKEAQIRQLNELVRNLRKDLETAQGDLGVLHDHEEQWYAHKFHLESKLKDQENESQQIRLLLANFETERNTLNEKVRELAGRLQQTESTNTDIRDDNDRLKKDLIKASTNEAELRRTIDQNLRVISDNQILKDQLESTQNDLSNANSRRQQLESELLIARSELRDMKQRFTDSGNRITDLQRHLNDAENDKKRLANRLHSLEKAVSQQRTIETEIRQQLSSALSERNTLQNNLRDVQRRLARMETEKKIISDKYDELEKIRLSLIKRIELLEEEKRTVEKILHEASLQREAIENSLSALERENKELHRNCAQLQQQIAQLELDNGNRLVQLTNKQRDEHDKFVQNMKTEKLQIERIIDNRERSLKSRINQLENQLNIMRDQLNSERRRRREISDKILSGEMNRLNVSFSGSPEGYDLYDRTINSYSTYFGTPSFTLGSSGFDPNVMDSSKIILKHSDRPESSYPYGGGNRTSGTAITVTTGSSLYQTERSDGDVISSQTAKGSEGGGNDSGKGIRQVDGEGGSLSLSEVGQGATFEQQQQRRRKRQ</sequence>
<dbReference type="SUPFAM" id="SSF57997">
    <property type="entry name" value="Tropomyosin"/>
    <property type="match status" value="2"/>
</dbReference>
<organism evidence="7 8">
    <name type="scientific">Loa loa</name>
    <name type="common">Eye worm</name>
    <name type="synonym">Filaria loa</name>
    <dbReference type="NCBI Taxonomy" id="7209"/>
    <lineage>
        <taxon>Eukaryota</taxon>
        <taxon>Metazoa</taxon>
        <taxon>Ecdysozoa</taxon>
        <taxon>Nematoda</taxon>
        <taxon>Chromadorea</taxon>
        <taxon>Rhabditida</taxon>
        <taxon>Spirurina</taxon>
        <taxon>Spiruromorpha</taxon>
        <taxon>Filarioidea</taxon>
        <taxon>Onchocercidae</taxon>
        <taxon>Loa</taxon>
    </lineage>
</organism>
<dbReference type="InterPro" id="IPR057531">
    <property type="entry name" value="PUMA/OVT1_CC"/>
</dbReference>
<proteinExistence type="predicted"/>
<keyword evidence="7" id="KW-1185">Reference proteome</keyword>
<protein>
    <submittedName>
        <fullName evidence="6 8">Major antigen</fullName>
    </submittedName>
</protein>
<dbReference type="SUPFAM" id="SSF90257">
    <property type="entry name" value="Myosin rod fragments"/>
    <property type="match status" value="1"/>
</dbReference>
<feature type="domain" description="PUMA/OVT1 coiled-coil region" evidence="5">
    <location>
        <begin position="422"/>
        <end position="495"/>
    </location>
</feature>
<evidence type="ECO:0000256" key="1">
    <source>
        <dbReference type="ARBA" id="ARBA00023054"/>
    </source>
</evidence>
<dbReference type="OrthoDB" id="5835755at2759"/>
<accession>A0A1I7VEY5</accession>
<dbReference type="STRING" id="7209.A0A1I7VEY5"/>
<evidence type="ECO:0000313" key="8">
    <source>
        <dbReference type="WBParaSite" id="EN70_1800"/>
    </source>
</evidence>